<dbReference type="HAMAP" id="MF_00315">
    <property type="entry name" value="DXP_synth"/>
    <property type="match status" value="1"/>
</dbReference>
<accession>A0A0S6VQN3</accession>
<dbReference type="SMART" id="SM00861">
    <property type="entry name" value="Transket_pyr"/>
    <property type="match status" value="1"/>
</dbReference>
<comment type="subunit">
    <text evidence="3 11">Homodimer.</text>
</comment>
<dbReference type="GO" id="GO:0016114">
    <property type="term" value="P:terpenoid biosynthetic process"/>
    <property type="evidence" value="ECO:0007669"/>
    <property type="project" value="UniProtKB-UniRule"/>
</dbReference>
<keyword evidence="5 11" id="KW-0479">Metal-binding</keyword>
<dbReference type="FunFam" id="3.40.50.970:FF:000005">
    <property type="entry name" value="1-deoxy-D-xylulose-5-phosphate synthase"/>
    <property type="match status" value="1"/>
</dbReference>
<comment type="similarity">
    <text evidence="2 11">Belongs to the transketolase family. DXPS subfamily.</text>
</comment>
<dbReference type="FunFam" id="3.40.50.920:FF:000002">
    <property type="entry name" value="1-deoxy-D-xylulose-5-phosphate synthase"/>
    <property type="match status" value="1"/>
</dbReference>
<comment type="catalytic activity">
    <reaction evidence="11">
        <text>D-glyceraldehyde 3-phosphate + pyruvate + H(+) = 1-deoxy-D-xylulose 5-phosphate + CO2</text>
        <dbReference type="Rhea" id="RHEA:12605"/>
        <dbReference type="ChEBI" id="CHEBI:15361"/>
        <dbReference type="ChEBI" id="CHEBI:15378"/>
        <dbReference type="ChEBI" id="CHEBI:16526"/>
        <dbReference type="ChEBI" id="CHEBI:57792"/>
        <dbReference type="ChEBI" id="CHEBI:59776"/>
        <dbReference type="EC" id="2.2.1.7"/>
    </reaction>
</comment>
<keyword evidence="14" id="KW-1185">Reference proteome</keyword>
<dbReference type="Pfam" id="PF02779">
    <property type="entry name" value="Transket_pyr"/>
    <property type="match status" value="1"/>
</dbReference>
<keyword evidence="8 11" id="KW-0786">Thiamine pyrophosphate</keyword>
<dbReference type="GO" id="GO:0030976">
    <property type="term" value="F:thiamine pyrophosphate binding"/>
    <property type="evidence" value="ECO:0007669"/>
    <property type="project" value="UniProtKB-UniRule"/>
</dbReference>
<dbReference type="UniPathway" id="UPA00064">
    <property type="reaction ID" value="UER00091"/>
</dbReference>
<evidence type="ECO:0000313" key="13">
    <source>
        <dbReference type="EMBL" id="GAK49560.1"/>
    </source>
</evidence>
<dbReference type="GO" id="GO:0019288">
    <property type="term" value="P:isopentenyl diphosphate biosynthetic process, methylerythritol 4-phosphate pathway"/>
    <property type="evidence" value="ECO:0007669"/>
    <property type="project" value="TreeGrafter"/>
</dbReference>
<feature type="binding site" evidence="11">
    <location>
        <position position="175"/>
    </location>
    <ligand>
        <name>thiamine diphosphate</name>
        <dbReference type="ChEBI" id="CHEBI:58937"/>
    </ligand>
</feature>
<evidence type="ECO:0000256" key="5">
    <source>
        <dbReference type="ARBA" id="ARBA00022723"/>
    </source>
</evidence>
<feature type="binding site" evidence="11">
    <location>
        <position position="369"/>
    </location>
    <ligand>
        <name>thiamine diphosphate</name>
        <dbReference type="ChEBI" id="CHEBI:58937"/>
    </ligand>
</feature>
<feature type="binding site" evidence="11">
    <location>
        <position position="287"/>
    </location>
    <ligand>
        <name>thiamine diphosphate</name>
        <dbReference type="ChEBI" id="CHEBI:58937"/>
    </ligand>
</feature>
<dbReference type="Gene3D" id="3.40.50.920">
    <property type="match status" value="1"/>
</dbReference>
<dbReference type="InterPro" id="IPR033248">
    <property type="entry name" value="Transketolase_C"/>
</dbReference>
<sequence>MESYLEQIHTPDDLKKLMENDLKVVAEEIRALIISTLSKTGGHLASNLGVVELSIALHYVFDTPRDKIVWDVGHQSYTHKILTGRREQFHTIRQPGGISGYCKRDESPYDAFGAGHSSTSISAALGLAEARDLRGEQYNVIAVIGDGSLTAGLALEGLNNAGGKKRKFIVVLNDNEMSISPNVGAMSGALNNIITGSRYNRLKMEVEHAIKTIPAIGDIMFKLGKRFDEFLKGFITPGILFEELGFKYVGPINGHNLHQLIETFRNVRNNIDRPTLIHVVTRKGKGFQQAELDATTYHGASPFCVQTGEFIKQEANAPSYTDVFGETLTRIGQENPKVLAITAAMCSGTGLEEFAAAFPKRFYDVGIAEQHAVTFAAGLAAEGFRPVAAIYSSFLQRAYDQVFHDVCLQNLPVTFALDRAGLVGADGPTHHGVFDFAFLRHLPNMVVMAPKDENELQHMLATALNYPGPASVRYPRGNGLGIERDTTFRQLEIGKAETLREGGDVAILAIGNMVEPAMNAAKHLSEDEHIEATVINARFVKPLDVELIVGLARAIGNIVTVEEHALQGGFGSAVLETLHEHGVACRVSCVGLPDKYIEHGSQGALRHQYGLDAEGIEKTVAQLLQQHLS</sequence>
<evidence type="ECO:0000256" key="7">
    <source>
        <dbReference type="ARBA" id="ARBA00022977"/>
    </source>
</evidence>
<dbReference type="CDD" id="cd02007">
    <property type="entry name" value="TPP_DXS"/>
    <property type="match status" value="1"/>
</dbReference>
<dbReference type="GO" id="GO:0000287">
    <property type="term" value="F:magnesium ion binding"/>
    <property type="evidence" value="ECO:0007669"/>
    <property type="project" value="UniProtKB-UniRule"/>
</dbReference>
<comment type="pathway">
    <text evidence="1 11">Metabolic intermediate biosynthesis; 1-deoxy-D-xylulose 5-phosphate biosynthesis; 1-deoxy-D-xylulose 5-phosphate from D-glyceraldehyde 3-phosphate and pyruvate: step 1/1.</text>
</comment>
<evidence type="ECO:0000256" key="4">
    <source>
        <dbReference type="ARBA" id="ARBA00022679"/>
    </source>
</evidence>
<evidence type="ECO:0000256" key="11">
    <source>
        <dbReference type="HAMAP-Rule" id="MF_00315"/>
    </source>
</evidence>
<dbReference type="SUPFAM" id="SSF52922">
    <property type="entry name" value="TK C-terminal domain-like"/>
    <property type="match status" value="1"/>
</dbReference>
<gene>
    <name evidence="11" type="primary">dxs</name>
    <name evidence="13" type="ORF">U14_00783</name>
</gene>
<proteinExistence type="inferred from homology"/>
<dbReference type="Pfam" id="PF02780">
    <property type="entry name" value="Transketolase_C"/>
    <property type="match status" value="1"/>
</dbReference>
<dbReference type="InterPro" id="IPR020826">
    <property type="entry name" value="Transketolase_BS"/>
</dbReference>
<dbReference type="GO" id="GO:0005829">
    <property type="term" value="C:cytosol"/>
    <property type="evidence" value="ECO:0007669"/>
    <property type="project" value="TreeGrafter"/>
</dbReference>
<dbReference type="EC" id="2.2.1.7" evidence="11"/>
<dbReference type="SUPFAM" id="SSF52518">
    <property type="entry name" value="Thiamin diphosphate-binding fold (THDP-binding)"/>
    <property type="match status" value="2"/>
</dbReference>
<reference evidence="13" key="1">
    <citation type="journal article" date="2015" name="PeerJ">
        <title>First genomic representation of candidate bacterial phylum KSB3 points to enhanced environmental sensing as a trigger of wastewater bulking.</title>
        <authorList>
            <person name="Sekiguchi Y."/>
            <person name="Ohashi A."/>
            <person name="Parks D.H."/>
            <person name="Yamauchi T."/>
            <person name="Tyson G.W."/>
            <person name="Hugenholtz P."/>
        </authorList>
    </citation>
    <scope>NUCLEOTIDE SEQUENCE [LARGE SCALE GENOMIC DNA]</scope>
</reference>
<dbReference type="InterPro" id="IPR009014">
    <property type="entry name" value="Transketo_C/PFOR_II"/>
</dbReference>
<dbReference type="InterPro" id="IPR049557">
    <property type="entry name" value="Transketolase_CS"/>
</dbReference>
<dbReference type="STRING" id="1499966.U14_00783"/>
<feature type="binding site" evidence="11">
    <location>
        <position position="74"/>
    </location>
    <ligand>
        <name>thiamine diphosphate</name>
        <dbReference type="ChEBI" id="CHEBI:58937"/>
    </ligand>
</feature>
<evidence type="ECO:0000256" key="9">
    <source>
        <dbReference type="ARBA" id="ARBA00023229"/>
    </source>
</evidence>
<dbReference type="GO" id="GO:0009228">
    <property type="term" value="P:thiamine biosynthetic process"/>
    <property type="evidence" value="ECO:0007669"/>
    <property type="project" value="UniProtKB-UniRule"/>
</dbReference>
<dbReference type="InterPro" id="IPR029061">
    <property type="entry name" value="THDP-binding"/>
</dbReference>
<keyword evidence="6 11" id="KW-0460">Magnesium</keyword>
<dbReference type="PANTHER" id="PTHR43322:SF5">
    <property type="entry name" value="1-DEOXY-D-XYLULOSE-5-PHOSPHATE SYNTHASE, CHLOROPLASTIC"/>
    <property type="match status" value="1"/>
</dbReference>
<dbReference type="PROSITE" id="PS00802">
    <property type="entry name" value="TRANSKETOLASE_2"/>
    <property type="match status" value="1"/>
</dbReference>
<dbReference type="PROSITE" id="PS00801">
    <property type="entry name" value="TRANSKETOLASE_1"/>
    <property type="match status" value="1"/>
</dbReference>
<comment type="function">
    <text evidence="10 11">Catalyzes the acyloin condensation reaction between C atoms 2 and 3 of pyruvate and glyceraldehyde 3-phosphate to yield 1-deoxy-D-xylulose-5-phosphate (DXP).</text>
</comment>
<dbReference type="PANTHER" id="PTHR43322">
    <property type="entry name" value="1-D-DEOXYXYLULOSE 5-PHOSPHATE SYNTHASE-RELATED"/>
    <property type="match status" value="1"/>
</dbReference>
<dbReference type="NCBIfam" id="NF003933">
    <property type="entry name" value="PRK05444.2-2"/>
    <property type="match status" value="1"/>
</dbReference>
<feature type="binding site" evidence="11">
    <location>
        <begin position="115"/>
        <end position="117"/>
    </location>
    <ligand>
        <name>thiamine diphosphate</name>
        <dbReference type="ChEBI" id="CHEBI:58937"/>
    </ligand>
</feature>
<evidence type="ECO:0000256" key="2">
    <source>
        <dbReference type="ARBA" id="ARBA00011081"/>
    </source>
</evidence>
<dbReference type="Gene3D" id="3.40.50.970">
    <property type="match status" value="2"/>
</dbReference>
<feature type="domain" description="Transketolase-like pyrimidine-binding" evidence="12">
    <location>
        <begin position="318"/>
        <end position="482"/>
    </location>
</feature>
<dbReference type="Proteomes" id="UP000030700">
    <property type="component" value="Unassembled WGS sequence"/>
</dbReference>
<dbReference type="AlphaFoldDB" id="A0A0S6VQN3"/>
<dbReference type="Pfam" id="PF13292">
    <property type="entry name" value="DXP_synthase_N"/>
    <property type="match status" value="1"/>
</dbReference>
<keyword evidence="7 11" id="KW-0784">Thiamine biosynthesis</keyword>
<dbReference type="InterPro" id="IPR005475">
    <property type="entry name" value="Transketolase-like_Pyr-bd"/>
</dbReference>
<dbReference type="EMBL" id="DF820455">
    <property type="protein sequence ID" value="GAK49560.1"/>
    <property type="molecule type" value="Genomic_DNA"/>
</dbReference>
<feature type="binding site" evidence="11">
    <location>
        <begin position="147"/>
        <end position="148"/>
    </location>
    <ligand>
        <name>thiamine diphosphate</name>
        <dbReference type="ChEBI" id="CHEBI:58937"/>
    </ligand>
</feature>
<organism evidence="13">
    <name type="scientific">Candidatus Moduliflexus flocculans</name>
    <dbReference type="NCBI Taxonomy" id="1499966"/>
    <lineage>
        <taxon>Bacteria</taxon>
        <taxon>Candidatus Moduliflexota</taxon>
        <taxon>Candidatus Moduliflexia</taxon>
        <taxon>Candidatus Moduliflexales</taxon>
        <taxon>Candidatus Moduliflexaceae</taxon>
    </lineage>
</organism>
<dbReference type="CDD" id="cd07033">
    <property type="entry name" value="TPP_PYR_DXS_TK_like"/>
    <property type="match status" value="1"/>
</dbReference>
<comment type="cofactor">
    <cofactor evidence="11">
        <name>thiamine diphosphate</name>
        <dbReference type="ChEBI" id="CHEBI:58937"/>
    </cofactor>
    <text evidence="11">Binds 1 thiamine pyrophosphate per subunit.</text>
</comment>
<keyword evidence="9 11" id="KW-0414">Isoprene biosynthesis</keyword>
<dbReference type="NCBIfam" id="TIGR00204">
    <property type="entry name" value="dxs"/>
    <property type="match status" value="1"/>
</dbReference>
<comment type="cofactor">
    <cofactor evidence="11">
        <name>Mg(2+)</name>
        <dbReference type="ChEBI" id="CHEBI:18420"/>
    </cofactor>
    <text evidence="11">Binds 1 Mg(2+) ion per subunit.</text>
</comment>
<evidence type="ECO:0000256" key="6">
    <source>
        <dbReference type="ARBA" id="ARBA00022842"/>
    </source>
</evidence>
<evidence type="ECO:0000259" key="12">
    <source>
        <dbReference type="SMART" id="SM00861"/>
    </source>
</evidence>
<keyword evidence="4 11" id="KW-0808">Transferase</keyword>
<evidence type="ECO:0000313" key="14">
    <source>
        <dbReference type="Proteomes" id="UP000030700"/>
    </source>
</evidence>
<dbReference type="GO" id="GO:0008661">
    <property type="term" value="F:1-deoxy-D-xylulose-5-phosphate synthase activity"/>
    <property type="evidence" value="ECO:0007669"/>
    <property type="project" value="UniProtKB-UniRule"/>
</dbReference>
<feature type="binding site" evidence="11">
    <location>
        <position position="175"/>
    </location>
    <ligand>
        <name>Mg(2+)</name>
        <dbReference type="ChEBI" id="CHEBI:18420"/>
    </ligand>
</feature>
<evidence type="ECO:0000256" key="3">
    <source>
        <dbReference type="ARBA" id="ARBA00011738"/>
    </source>
</evidence>
<dbReference type="HOGENOM" id="CLU_009227_1_4_0"/>
<evidence type="ECO:0000256" key="8">
    <source>
        <dbReference type="ARBA" id="ARBA00023052"/>
    </source>
</evidence>
<dbReference type="InterPro" id="IPR005477">
    <property type="entry name" value="Dxylulose-5-P_synthase"/>
</dbReference>
<feature type="binding site" evidence="11">
    <location>
        <position position="146"/>
    </location>
    <ligand>
        <name>Mg(2+)</name>
        <dbReference type="ChEBI" id="CHEBI:18420"/>
    </ligand>
</feature>
<evidence type="ECO:0000256" key="1">
    <source>
        <dbReference type="ARBA" id="ARBA00004980"/>
    </source>
</evidence>
<evidence type="ECO:0000256" key="10">
    <source>
        <dbReference type="ARBA" id="ARBA00055605"/>
    </source>
</evidence>
<name>A0A0S6VQN3_9BACT</name>
<protein>
    <recommendedName>
        <fullName evidence="11">1-deoxy-D-xylulose-5-phosphate synthase</fullName>
        <ecNumber evidence="11">2.2.1.7</ecNumber>
    </recommendedName>
    <alternativeName>
        <fullName evidence="11">1-deoxyxylulose-5-phosphate synthase</fullName>
        <shortName evidence="11">DXP synthase</shortName>
        <shortName evidence="11">DXPS</shortName>
    </alternativeName>
</protein>